<keyword evidence="2" id="KW-1185">Reference proteome</keyword>
<dbReference type="OrthoDB" id="12288at10239"/>
<sequence>MAYTKEEKEQYLTEIFELVASNMSLKNAVNHKECFPTYQTIFEWINADKKVEKAYLIAQACRHEQLFDETLDIADDQEGDTYIDDRTGEEKVNTNVIQRAKLRIDARQWALARMNPAKFSERLFMHNKIEEKEADLDLSKLTTEELLMHKQLFEKAKIKKEE</sequence>
<dbReference type="Gene3D" id="1.10.10.60">
    <property type="entry name" value="Homeodomain-like"/>
    <property type="match status" value="1"/>
</dbReference>
<dbReference type="RefSeq" id="YP_008241351.1">
    <property type="nucleotide sequence ID" value="NC_021795.1"/>
</dbReference>
<reference evidence="1 2" key="1">
    <citation type="journal article" date="2013" name="Proc. Natl. Acad. Sci. U.S.A.">
        <title>Twelve previously unknown phage genera are ubiquitous in global oceans.</title>
        <authorList>
            <person name="Holmfeldt K."/>
            <person name="Solonenko N."/>
            <person name="Shah M."/>
            <person name="Corrier K."/>
            <person name="Riemann L."/>
            <person name="Verberkmoes N.C."/>
            <person name="Sullivan M.B."/>
        </authorList>
    </citation>
    <scope>NUCLEOTIDE SEQUENCE [LARGE SCALE GENOMIC DNA]</scope>
    <source>
        <strain evidence="1">Phi17:1</strain>
    </source>
</reference>
<dbReference type="Proteomes" id="UP000014710">
    <property type="component" value="Segment"/>
</dbReference>
<accession>R9ZYW4</accession>
<dbReference type="EMBL" id="KC821617">
    <property type="protein sequence ID" value="AGO48311.1"/>
    <property type="molecule type" value="Genomic_DNA"/>
</dbReference>
<dbReference type="GeneID" id="16796908"/>
<evidence type="ECO:0000313" key="1">
    <source>
        <dbReference type="EMBL" id="AGO48311.1"/>
    </source>
</evidence>
<protein>
    <submittedName>
        <fullName evidence="1">Phage terminase small subunit</fullName>
    </submittedName>
</protein>
<evidence type="ECO:0000313" key="2">
    <source>
        <dbReference type="Proteomes" id="UP000014710"/>
    </source>
</evidence>
<dbReference type="Pfam" id="PF20901">
    <property type="entry name" value="Sf6_terminase"/>
    <property type="match status" value="1"/>
</dbReference>
<dbReference type="InterPro" id="IPR048683">
    <property type="entry name" value="Sf6_terminase"/>
</dbReference>
<proteinExistence type="predicted"/>
<name>R9ZYW4_9CAUD</name>
<gene>
    <name evidence="1" type="ORF">Phi17:1_gp35</name>
</gene>
<organism evidence="1 2">
    <name type="scientific">Cellulophaga phage phi17:1</name>
    <dbReference type="NCBI Taxonomy" id="1327980"/>
    <lineage>
        <taxon>Viruses</taxon>
        <taxon>Duplodnaviria</taxon>
        <taxon>Heunggongvirae</taxon>
        <taxon>Uroviricota</taxon>
        <taxon>Caudoviricetes</taxon>
        <taxon>Helsingorvirus</taxon>
        <taxon>Helsingorvirus Cba171</taxon>
    </lineage>
</organism>
<reference evidence="2" key="2">
    <citation type="submission" date="2013-03" db="EMBL/GenBank/DDBJ databases">
        <title>The Cellulophaga phages: a novel, diverse, and globally ubiquitous model system.</title>
        <authorList>
            <person name="Holmfeldt K."/>
            <person name="Solonenko N."/>
            <person name="Shah M."/>
            <person name="Corrier K."/>
            <person name="Riemann L."/>
            <person name="VerBerkmoes N.C."/>
            <person name="Sullivan M.B."/>
        </authorList>
    </citation>
    <scope>NUCLEOTIDE SEQUENCE [LARGE SCALE GENOMIC DNA]</scope>
</reference>
<dbReference type="KEGG" id="vg:16796908"/>